<comment type="caution">
    <text evidence="1">The sequence shown here is derived from an EMBL/GenBank/DDBJ whole genome shotgun (WGS) entry which is preliminary data.</text>
</comment>
<organism evidence="1 2">
    <name type="scientific">[Clostridium] asparagiforme DSM 15981</name>
    <dbReference type="NCBI Taxonomy" id="518636"/>
    <lineage>
        <taxon>Bacteria</taxon>
        <taxon>Bacillati</taxon>
        <taxon>Bacillota</taxon>
        <taxon>Clostridia</taxon>
        <taxon>Lachnospirales</taxon>
        <taxon>Lachnospiraceae</taxon>
        <taxon>Enterocloster</taxon>
    </lineage>
</organism>
<reference evidence="1 2" key="1">
    <citation type="submission" date="2009-02" db="EMBL/GenBank/DDBJ databases">
        <title>Draft genome sequence of Clostridium asparagiforme (DSM 15981).</title>
        <authorList>
            <person name="Sudarsanam P."/>
            <person name="Ley R."/>
            <person name="Guruge J."/>
            <person name="Turnbaugh P.J."/>
            <person name="Mahowald M."/>
            <person name="Liep D."/>
            <person name="Gordon J."/>
        </authorList>
    </citation>
    <scope>NUCLEOTIDE SEQUENCE [LARGE SCALE GENOMIC DNA]</scope>
    <source>
        <strain evidence="1 2">DSM 15981</strain>
    </source>
</reference>
<name>C0CWI5_9FIRM</name>
<proteinExistence type="predicted"/>
<accession>C0CWI5</accession>
<dbReference type="Proteomes" id="UP000004756">
    <property type="component" value="Unassembled WGS sequence"/>
</dbReference>
<gene>
    <name evidence="1" type="ORF">CLOSTASPAR_01351</name>
</gene>
<protein>
    <submittedName>
        <fullName evidence="1">Uncharacterized protein</fullName>
    </submittedName>
</protein>
<evidence type="ECO:0000313" key="1">
    <source>
        <dbReference type="EMBL" id="EEG56571.1"/>
    </source>
</evidence>
<sequence length="45" mass="4779">MGIIGSSSNHPQNALFTAAKKREAIRFHTGCPPSSFLISTFSALS</sequence>
<dbReference type="HOGENOM" id="CLU_3197872_0_0_9"/>
<dbReference type="EMBL" id="ACCJ01000057">
    <property type="protein sequence ID" value="EEG56571.1"/>
    <property type="molecule type" value="Genomic_DNA"/>
</dbReference>
<dbReference type="AlphaFoldDB" id="C0CWI5"/>
<evidence type="ECO:0000313" key="2">
    <source>
        <dbReference type="Proteomes" id="UP000004756"/>
    </source>
</evidence>
<keyword evidence="2" id="KW-1185">Reference proteome</keyword>